<dbReference type="EMBL" id="PNCJ01000055">
    <property type="protein sequence ID" value="TMP31298.1"/>
    <property type="molecule type" value="Genomic_DNA"/>
</dbReference>
<protein>
    <submittedName>
        <fullName evidence="1">Kinase</fullName>
    </submittedName>
</protein>
<dbReference type="Gene3D" id="3.40.50.300">
    <property type="entry name" value="P-loop containing nucleotide triphosphate hydrolases"/>
    <property type="match status" value="1"/>
</dbReference>
<keyword evidence="1" id="KW-0808">Transferase</keyword>
<dbReference type="PANTHER" id="PTHR10285">
    <property type="entry name" value="URIDINE KINASE"/>
    <property type="match status" value="1"/>
</dbReference>
<dbReference type="Proteomes" id="UP000306719">
    <property type="component" value="Unassembled WGS sequence"/>
</dbReference>
<keyword evidence="1" id="KW-0418">Kinase</keyword>
<dbReference type="GO" id="GO:0016301">
    <property type="term" value="F:kinase activity"/>
    <property type="evidence" value="ECO:0007669"/>
    <property type="project" value="UniProtKB-KW"/>
</dbReference>
<gene>
    <name evidence="1" type="ORF">CWB98_22595</name>
</gene>
<reference evidence="2" key="2">
    <citation type="submission" date="2019-06" db="EMBL/GenBank/DDBJ databases">
        <title>Co-occurence of chitin degradation, pigmentation and bioactivity in marine Pseudoalteromonas.</title>
        <authorList>
            <person name="Sonnenschein E.C."/>
            <person name="Bech P.K."/>
        </authorList>
    </citation>
    <scope>NUCLEOTIDE SEQUENCE [LARGE SCALE GENOMIC DNA]</scope>
    <source>
        <strain evidence="2">S2599</strain>
    </source>
</reference>
<dbReference type="InterPro" id="IPR027417">
    <property type="entry name" value="P-loop_NTPase"/>
</dbReference>
<organism evidence="1 2">
    <name type="scientific">Pseudoalteromonas rubra</name>
    <dbReference type="NCBI Taxonomy" id="43658"/>
    <lineage>
        <taxon>Bacteria</taxon>
        <taxon>Pseudomonadati</taxon>
        <taxon>Pseudomonadota</taxon>
        <taxon>Gammaproteobacteria</taxon>
        <taxon>Alteromonadales</taxon>
        <taxon>Pseudoalteromonadaceae</taxon>
        <taxon>Pseudoalteromonas</taxon>
    </lineage>
</organism>
<sequence>MEPWQRQFCESHKLEPQYVQLLGPVSKWLAEQAKQNSPLCLGISGSQGSGKSTLAGYLKAALVQQGLRVECVSLDDFYLSRAERAKRADAMHPLFQTRGVPGTHDTALAAEVLARFRAQQSLTLPRFDKSMDEPFSSAYWQHCNSLDVLIFEGWCLGVKEQPAQSLTCPINLLEQEQDPDGSYRHSVNDFLKADYQPLFAQLDKLIFLNAGDFSHVARWRLEQEQKLRLSGTQSRRMSKQEITQFVQFFQRLTQWGLQTLPGQCDVELRLSAQREILSMSGLHN</sequence>
<dbReference type="SUPFAM" id="SSF52540">
    <property type="entry name" value="P-loop containing nucleoside triphosphate hydrolases"/>
    <property type="match status" value="1"/>
</dbReference>
<evidence type="ECO:0000313" key="2">
    <source>
        <dbReference type="Proteomes" id="UP000306719"/>
    </source>
</evidence>
<name>A0A5S3WR35_9GAMM</name>
<dbReference type="AlphaFoldDB" id="A0A5S3WR35"/>
<accession>A0A5S3WR35</accession>
<reference evidence="1 2" key="1">
    <citation type="submission" date="2018-01" db="EMBL/GenBank/DDBJ databases">
        <authorList>
            <person name="Paulsen S."/>
            <person name="Gram L.K."/>
        </authorList>
    </citation>
    <scope>NUCLEOTIDE SEQUENCE [LARGE SCALE GENOMIC DNA]</scope>
    <source>
        <strain evidence="1 2">S2599</strain>
    </source>
</reference>
<evidence type="ECO:0000313" key="1">
    <source>
        <dbReference type="EMBL" id="TMP31298.1"/>
    </source>
</evidence>
<comment type="caution">
    <text evidence="1">The sequence shown here is derived from an EMBL/GenBank/DDBJ whole genome shotgun (WGS) entry which is preliminary data.</text>
</comment>
<proteinExistence type="predicted"/>